<dbReference type="PANTHER" id="PTHR19211">
    <property type="entry name" value="ATP-BINDING TRANSPORT PROTEIN-RELATED"/>
    <property type="match status" value="1"/>
</dbReference>
<evidence type="ECO:0000313" key="6">
    <source>
        <dbReference type="EMBL" id="KAG0667140.1"/>
    </source>
</evidence>
<protein>
    <recommendedName>
        <fullName evidence="5">ABC transporter domain-containing protein</fullName>
    </recommendedName>
</protein>
<evidence type="ECO:0000256" key="2">
    <source>
        <dbReference type="ARBA" id="ARBA00022741"/>
    </source>
</evidence>
<evidence type="ECO:0000256" key="4">
    <source>
        <dbReference type="SAM" id="MobiDB-lite"/>
    </source>
</evidence>
<feature type="domain" description="ABC transporter" evidence="5">
    <location>
        <begin position="480"/>
        <end position="703"/>
    </location>
</feature>
<dbReference type="EMBL" id="PUHQ01000002">
    <property type="protein sequence ID" value="KAG0667140.1"/>
    <property type="molecule type" value="Genomic_DNA"/>
</dbReference>
<dbReference type="CDD" id="cd03221">
    <property type="entry name" value="ABCF_EF-3"/>
    <property type="match status" value="1"/>
</dbReference>
<dbReference type="AlphaFoldDB" id="A0A9P6W8C2"/>
<dbReference type="GO" id="GO:0016887">
    <property type="term" value="F:ATP hydrolysis activity"/>
    <property type="evidence" value="ECO:0007669"/>
    <property type="project" value="InterPro"/>
</dbReference>
<dbReference type="InterPro" id="IPR027417">
    <property type="entry name" value="P-loop_NTPase"/>
</dbReference>
<feature type="compositionally biased region" description="Basic and acidic residues" evidence="4">
    <location>
        <begin position="406"/>
        <end position="418"/>
    </location>
</feature>
<reference evidence="6 7" key="1">
    <citation type="submission" date="2020-11" db="EMBL/GenBank/DDBJ databases">
        <title>Kefir isolates.</title>
        <authorList>
            <person name="Marcisauskas S."/>
            <person name="Kim Y."/>
            <person name="Blasche S."/>
        </authorList>
    </citation>
    <scope>NUCLEOTIDE SEQUENCE [LARGE SCALE GENOMIC DNA]</scope>
    <source>
        <strain evidence="6 7">KR</strain>
    </source>
</reference>
<sequence>MVLKKTAARRAAQQAPPSTDSAGDDTQPVIECRAQQSRFWTDTLTSGIEIDLKDVSIAVGTGKDQRELLTNAHVRLKEGVRYGLVGRNGTGKSTLFKALADKLIPGINPTTRILLLSQIDDTVRGSTAAVDAAGKEVSVLAHVVNGDKELVRARERHQALTIAVESTSPLETARIVRQLELEDREHDLVQARLIALRRSGTRGKAARDEEIEAERAVEHARQSLDQLSVDDQPDYLSKANEMLEAVQTTLDLLEHSTASARAAHILVGLGFTQEMIEGPYRALSGGWRSRCSLATSLLVQSDVLLLDEVTNFLDLEATIWLEHYLCSESRTLVVTSHDTAFLSAVVEETIILRKQQLRYFEGTPAAFEVNEKKEFLRATRDQAALDKKRMHVEASIRKGKASAKATGDENRSRMVKSREKKLEERWGLEQSAKGGRFKLNRDLVGYHTSRRGEIEIEAPERDVKIKLDDPPALRTLGDLVHFDHVEFRHPRATKPLLSDITFTVEQGGRLALVGANGQGKSTLAKLIMGELQPTRGSIVRHPLLKIGYFSQHSVEDLSTAGNVTALAYFLEHFAAKGVQVEEQAVRACLGSFGLGGRLASDVPLSQLSGGQKVRLAFALIVFHPPPLLLLDEVTTHVDFATVKALALALRNWSGAVVLITHDRWLSRVVVEGESLKVASGVEDAASDDEDEQDSSDEDELGEAKKGATWRVGNGKIKLMEKGMQGYVAMVERKVAKRMAA</sequence>
<name>A0A9P6W8C2_RHOMI</name>
<dbReference type="Pfam" id="PF00005">
    <property type="entry name" value="ABC_tran"/>
    <property type="match status" value="2"/>
</dbReference>
<evidence type="ECO:0000259" key="5">
    <source>
        <dbReference type="PROSITE" id="PS50893"/>
    </source>
</evidence>
<feature type="domain" description="ABC transporter" evidence="5">
    <location>
        <begin position="50"/>
        <end position="379"/>
    </location>
</feature>
<dbReference type="InterPro" id="IPR003593">
    <property type="entry name" value="AAA+_ATPase"/>
</dbReference>
<dbReference type="OrthoDB" id="2110130at2759"/>
<evidence type="ECO:0000313" key="7">
    <source>
        <dbReference type="Proteomes" id="UP000777482"/>
    </source>
</evidence>
<dbReference type="PROSITE" id="PS00211">
    <property type="entry name" value="ABC_TRANSPORTER_1"/>
    <property type="match status" value="1"/>
</dbReference>
<keyword evidence="3" id="KW-0067">ATP-binding</keyword>
<dbReference type="SMART" id="SM00382">
    <property type="entry name" value="AAA"/>
    <property type="match status" value="2"/>
</dbReference>
<feature type="region of interest" description="Disordered" evidence="4">
    <location>
        <begin position="396"/>
        <end position="418"/>
    </location>
</feature>
<proteinExistence type="predicted"/>
<keyword evidence="1" id="KW-0677">Repeat</keyword>
<feature type="region of interest" description="Disordered" evidence="4">
    <location>
        <begin position="680"/>
        <end position="704"/>
    </location>
</feature>
<evidence type="ECO:0000256" key="1">
    <source>
        <dbReference type="ARBA" id="ARBA00022737"/>
    </source>
</evidence>
<keyword evidence="2" id="KW-0547">Nucleotide-binding</keyword>
<accession>A0A9P6W8C2</accession>
<comment type="caution">
    <text evidence="6">The sequence shown here is derived from an EMBL/GenBank/DDBJ whole genome shotgun (WGS) entry which is preliminary data.</text>
</comment>
<dbReference type="PROSITE" id="PS50893">
    <property type="entry name" value="ABC_TRANSPORTER_2"/>
    <property type="match status" value="2"/>
</dbReference>
<gene>
    <name evidence="6" type="ORF">C6P46_002552</name>
</gene>
<evidence type="ECO:0000256" key="3">
    <source>
        <dbReference type="ARBA" id="ARBA00022840"/>
    </source>
</evidence>
<dbReference type="SUPFAM" id="SSF52540">
    <property type="entry name" value="P-loop containing nucleoside triphosphate hydrolases"/>
    <property type="match status" value="2"/>
</dbReference>
<dbReference type="InterPro" id="IPR050611">
    <property type="entry name" value="ABCF"/>
</dbReference>
<feature type="compositionally biased region" description="Acidic residues" evidence="4">
    <location>
        <begin position="684"/>
        <end position="700"/>
    </location>
</feature>
<organism evidence="6 7">
    <name type="scientific">Rhodotorula mucilaginosa</name>
    <name type="common">Yeast</name>
    <name type="synonym">Rhodotorula rubra</name>
    <dbReference type="NCBI Taxonomy" id="5537"/>
    <lineage>
        <taxon>Eukaryota</taxon>
        <taxon>Fungi</taxon>
        <taxon>Dikarya</taxon>
        <taxon>Basidiomycota</taxon>
        <taxon>Pucciniomycotina</taxon>
        <taxon>Microbotryomycetes</taxon>
        <taxon>Sporidiobolales</taxon>
        <taxon>Sporidiobolaceae</taxon>
        <taxon>Rhodotorula</taxon>
    </lineage>
</organism>
<feature type="region of interest" description="Disordered" evidence="4">
    <location>
        <begin position="1"/>
        <end position="27"/>
    </location>
</feature>
<dbReference type="Gene3D" id="3.40.50.300">
    <property type="entry name" value="P-loop containing nucleotide triphosphate hydrolases"/>
    <property type="match status" value="2"/>
</dbReference>
<dbReference type="InterPro" id="IPR017871">
    <property type="entry name" value="ABC_transporter-like_CS"/>
</dbReference>
<keyword evidence="7" id="KW-1185">Reference proteome</keyword>
<dbReference type="GO" id="GO:0005524">
    <property type="term" value="F:ATP binding"/>
    <property type="evidence" value="ECO:0007669"/>
    <property type="project" value="UniProtKB-KW"/>
</dbReference>
<dbReference type="Proteomes" id="UP000777482">
    <property type="component" value="Unassembled WGS sequence"/>
</dbReference>
<dbReference type="InterPro" id="IPR003439">
    <property type="entry name" value="ABC_transporter-like_ATP-bd"/>
</dbReference>
<dbReference type="CDD" id="cd00267">
    <property type="entry name" value="ABC_ATPase"/>
    <property type="match status" value="1"/>
</dbReference>
<dbReference type="PANTHER" id="PTHR19211:SF135">
    <property type="entry name" value="ATPASE, PUTATIVE (AFU_ORTHOLOGUE AFUA_1G16440)-RELATED"/>
    <property type="match status" value="1"/>
</dbReference>